<keyword evidence="2" id="KW-1185">Reference proteome</keyword>
<reference evidence="1" key="1">
    <citation type="journal article" date="2014" name="Genome Announc.">
        <title>Draft Genome Sequences of Three Alkaliphilic Bacillus Strains, Bacillus wakoensis JCM 9140T, Bacillus akibai JCM 9157T, and Bacillus hemicellulosilyticus JCM 9152T.</title>
        <authorList>
            <person name="Yuki M."/>
            <person name="Oshima K."/>
            <person name="Suda W."/>
            <person name="Oshida Y."/>
            <person name="Kitamura K."/>
            <person name="Iida T."/>
            <person name="Hattori M."/>
            <person name="Ohkuma M."/>
        </authorList>
    </citation>
    <scope>NUCLEOTIDE SEQUENCE [LARGE SCALE GENOMIC DNA]</scope>
    <source>
        <strain evidence="1">JCM 9152</strain>
    </source>
</reference>
<dbReference type="RefSeq" id="WP_035340264.1">
    <property type="nucleotide sequence ID" value="NZ_BAUU01000002.1"/>
</dbReference>
<organism evidence="1 2">
    <name type="scientific">Halalkalibacter hemicellulosilyticusJCM 9152</name>
    <dbReference type="NCBI Taxonomy" id="1236971"/>
    <lineage>
        <taxon>Bacteria</taxon>
        <taxon>Bacillati</taxon>
        <taxon>Bacillota</taxon>
        <taxon>Bacilli</taxon>
        <taxon>Bacillales</taxon>
        <taxon>Bacillaceae</taxon>
        <taxon>Halalkalibacter</taxon>
    </lineage>
</organism>
<dbReference type="OrthoDB" id="2973066at2"/>
<sequence length="69" mass="7982">MKKQDILNELKNRKLDDIVELIEDAESGDLEELEVVQSVGLLYDQTLNQEVIHLLKELGVTIIYIKDEE</sequence>
<accession>W4QAN8</accession>
<protein>
    <submittedName>
        <fullName evidence="1">Uncharacterized protein</fullName>
    </submittedName>
</protein>
<proteinExistence type="predicted"/>
<dbReference type="EMBL" id="BAUU01000002">
    <property type="protein sequence ID" value="GAE29080.1"/>
    <property type="molecule type" value="Genomic_DNA"/>
</dbReference>
<dbReference type="AlphaFoldDB" id="W4QAN8"/>
<dbReference type="STRING" id="1236971.JCM9152_419"/>
<name>W4QAN8_9BACI</name>
<gene>
    <name evidence="1" type="ORF">JCM9152_419</name>
</gene>
<comment type="caution">
    <text evidence="1">The sequence shown here is derived from an EMBL/GenBank/DDBJ whole genome shotgun (WGS) entry which is preliminary data.</text>
</comment>
<dbReference type="Proteomes" id="UP000018895">
    <property type="component" value="Unassembled WGS sequence"/>
</dbReference>
<evidence type="ECO:0000313" key="2">
    <source>
        <dbReference type="Proteomes" id="UP000018895"/>
    </source>
</evidence>
<evidence type="ECO:0000313" key="1">
    <source>
        <dbReference type="EMBL" id="GAE29080.1"/>
    </source>
</evidence>